<evidence type="ECO:0000313" key="2">
    <source>
        <dbReference type="Proteomes" id="UP000030672"/>
    </source>
</evidence>
<protein>
    <submittedName>
        <fullName evidence="1">Nucleotide-diphospho-sugar transferase</fullName>
    </submittedName>
</protein>
<dbReference type="SUPFAM" id="SSF53448">
    <property type="entry name" value="Nucleotide-diphospho-sugar transferases"/>
    <property type="match status" value="1"/>
</dbReference>
<dbReference type="PANTHER" id="PTHR11183">
    <property type="entry name" value="GLYCOGENIN SUBFAMILY MEMBER"/>
    <property type="match status" value="1"/>
</dbReference>
<dbReference type="STRING" id="1043003.A0A074VJN2"/>
<dbReference type="AlphaFoldDB" id="A0A074VJN2"/>
<name>A0A074VJN2_AURM1</name>
<dbReference type="HOGENOM" id="CLU_034860_2_0_1"/>
<sequence length="231" mass="27472">MYPQHCNLDSSSIEGHWLRKAREEYGVKLAPIQVQHFEGEHTWADSFTKLLAFNRTQYARVISLDSHANVLGHMDELFLLPRASIAMPRAYWLEEGLSSQIAVIEPSKYQFERILQAFRRRQESDFDMETSNDLYARDCVIIPHRMYDLLTGEFRKKDHHREAKYVHFSDWPYPKPWVPNSEVKRLELQPDCDGAETGERDCSDRRIWNKIYREYRERRQVSTYFAMFGSS</sequence>
<dbReference type="InterPro" id="IPR029044">
    <property type="entry name" value="Nucleotide-diphossugar_trans"/>
</dbReference>
<dbReference type="Gene3D" id="3.90.550.10">
    <property type="entry name" value="Spore Coat Polysaccharide Biosynthesis Protein SpsA, Chain A"/>
    <property type="match status" value="1"/>
</dbReference>
<dbReference type="RefSeq" id="XP_040874851.1">
    <property type="nucleotide sequence ID" value="XM_041027177.1"/>
</dbReference>
<proteinExistence type="predicted"/>
<keyword evidence="2" id="KW-1185">Reference proteome</keyword>
<reference evidence="1 2" key="1">
    <citation type="journal article" date="2014" name="BMC Genomics">
        <title>Genome sequencing of four Aureobasidium pullulans varieties: biotechnological potential, stress tolerance, and description of new species.</title>
        <authorList>
            <person name="Gostin Ar C."/>
            <person name="Ohm R.A."/>
            <person name="Kogej T."/>
            <person name="Sonjak S."/>
            <person name="Turk M."/>
            <person name="Zajc J."/>
            <person name="Zalar P."/>
            <person name="Grube M."/>
            <person name="Sun H."/>
            <person name="Han J."/>
            <person name="Sharma A."/>
            <person name="Chiniquy J."/>
            <person name="Ngan C.Y."/>
            <person name="Lipzen A."/>
            <person name="Barry K."/>
            <person name="Grigoriev I.V."/>
            <person name="Gunde-Cimerman N."/>
        </authorList>
    </citation>
    <scope>NUCLEOTIDE SEQUENCE [LARGE SCALE GENOMIC DNA]</scope>
    <source>
        <strain evidence="1 2">CBS 110374</strain>
    </source>
</reference>
<gene>
    <name evidence="1" type="ORF">M437DRAFT_79464</name>
</gene>
<keyword evidence="1" id="KW-0808">Transferase</keyword>
<dbReference type="EMBL" id="KL584868">
    <property type="protein sequence ID" value="KEQ57827.1"/>
    <property type="molecule type" value="Genomic_DNA"/>
</dbReference>
<dbReference type="GeneID" id="63920550"/>
<dbReference type="Proteomes" id="UP000030672">
    <property type="component" value="Unassembled WGS sequence"/>
</dbReference>
<dbReference type="InterPro" id="IPR050587">
    <property type="entry name" value="GNT1/Glycosyltrans_8"/>
</dbReference>
<organism evidence="1 2">
    <name type="scientific">Aureobasidium melanogenum (strain CBS 110374)</name>
    <name type="common">Aureobasidium pullulans var. melanogenum</name>
    <dbReference type="NCBI Taxonomy" id="1043003"/>
    <lineage>
        <taxon>Eukaryota</taxon>
        <taxon>Fungi</taxon>
        <taxon>Dikarya</taxon>
        <taxon>Ascomycota</taxon>
        <taxon>Pezizomycotina</taxon>
        <taxon>Dothideomycetes</taxon>
        <taxon>Dothideomycetidae</taxon>
        <taxon>Dothideales</taxon>
        <taxon>Saccotheciaceae</taxon>
        <taxon>Aureobasidium</taxon>
    </lineage>
</organism>
<evidence type="ECO:0000313" key="1">
    <source>
        <dbReference type="EMBL" id="KEQ57827.1"/>
    </source>
</evidence>
<accession>A0A074VJN2</accession>
<dbReference type="GO" id="GO:0016740">
    <property type="term" value="F:transferase activity"/>
    <property type="evidence" value="ECO:0007669"/>
    <property type="project" value="UniProtKB-KW"/>
</dbReference>